<evidence type="ECO:0000313" key="2">
    <source>
        <dbReference type="EMBL" id="ACR73462.1"/>
    </source>
</evidence>
<dbReference type="EMBL" id="CP001106">
    <property type="protein sequence ID" value="ACR73462.1"/>
    <property type="molecule type" value="Genomic_DNA"/>
</dbReference>
<dbReference type="KEGG" id="eel:EUBELI_20317"/>
<evidence type="ECO:0000259" key="1">
    <source>
        <dbReference type="Pfam" id="PF00535"/>
    </source>
</evidence>
<protein>
    <recommendedName>
        <fullName evidence="1">Glycosyltransferase 2-like domain-containing protein</fullName>
    </recommendedName>
</protein>
<feature type="domain" description="Glycosyltransferase 2-like" evidence="1">
    <location>
        <begin position="5"/>
        <end position="169"/>
    </location>
</feature>
<dbReference type="RefSeq" id="WP_012740590.1">
    <property type="nucleotide sequence ID" value="NC_012780.1"/>
</dbReference>
<dbReference type="Pfam" id="PF00535">
    <property type="entry name" value="Glycos_transf_2"/>
    <property type="match status" value="1"/>
</dbReference>
<gene>
    <name evidence="2" type="ordered locus">EUBELI_20317</name>
</gene>
<dbReference type="Gene3D" id="3.90.550.10">
    <property type="entry name" value="Spore Coat Polysaccharide Biosynthesis Protein SpsA, Chain A"/>
    <property type="match status" value="1"/>
</dbReference>
<dbReference type="InterPro" id="IPR001173">
    <property type="entry name" value="Glyco_trans_2-like"/>
</dbReference>
<sequence>MNIDIICPLFNAEKYIEPLYQSIQKQNNIDLHEIKFVLTRSKDNSEAILKRINAQYVEIEPKDFSHSATREMMAKTCKADIIVFISQDIKIVRDDWLYYLTKDIELGECDAAYSRQLAEKNNIEKYTREKNYGNVSFVKTKDDIEKLGLNTFFFSDASSAIKRDVFEKLNYYDGKRFASNEDQYIAHKLIMNDYRIKYCAESQVFHSHDFNFKSLYKRYQDTGEFYRAEPYMNTYGTNNAGAGMAKYILKRIIEDKNWKVAVEYIPNMTARFLGMKLKKFK</sequence>
<evidence type="ECO:0000313" key="3">
    <source>
        <dbReference type="Proteomes" id="UP000001476"/>
    </source>
</evidence>
<geneLocation type="plasmid" evidence="3">
    <name>pEubeli2</name>
</geneLocation>
<dbReference type="HOGENOM" id="CLU_061778_0_1_9"/>
<dbReference type="GeneID" id="41357050"/>
<dbReference type="Proteomes" id="UP000001476">
    <property type="component" value="Plasmid pEubeli2"/>
</dbReference>
<reference evidence="2 3" key="1">
    <citation type="journal article" date="2009" name="Proc. Natl. Acad. Sci. U.S.A.">
        <title>Characterizing a model human gut microbiota composed of members of its two dominant bacterial phyla.</title>
        <authorList>
            <person name="Mahowald M.A."/>
            <person name="Rey F.E."/>
            <person name="Seedorf H."/>
            <person name="Turnbaugh P.J."/>
            <person name="Fulton R.S."/>
            <person name="Wollam A."/>
            <person name="Shah N."/>
            <person name="Wang C."/>
            <person name="Magrini V."/>
            <person name="Wilson R.K."/>
            <person name="Cantarel B.L."/>
            <person name="Coutinho P.M."/>
            <person name="Henrissat B."/>
            <person name="Crock L.W."/>
            <person name="Russell A."/>
            <person name="Verberkmoes N.C."/>
            <person name="Hettich R.L."/>
            <person name="Gordon J.I."/>
        </authorList>
    </citation>
    <scope>NUCLEOTIDE SEQUENCE [LARGE SCALE GENOMIC DNA]</scope>
    <source>
        <strain evidence="3">ATCC 27750 / DSM 3376 / VPI C15-48 / C15-B4</strain>
        <plasmid evidence="2">unnamed</plasmid>
    </source>
</reference>
<dbReference type="AlphaFoldDB" id="C4Z670"/>
<dbReference type="InterPro" id="IPR029044">
    <property type="entry name" value="Nucleotide-diphossugar_trans"/>
</dbReference>
<organism evidence="2 3">
    <name type="scientific">Lachnospira eligens (strain ATCC 27750 / DSM 3376 / VPI C15-48 / C15-B4)</name>
    <name type="common">Eubacterium eligens</name>
    <dbReference type="NCBI Taxonomy" id="515620"/>
    <lineage>
        <taxon>Bacteria</taxon>
        <taxon>Bacillati</taxon>
        <taxon>Bacillota</taxon>
        <taxon>Clostridia</taxon>
        <taxon>Lachnospirales</taxon>
        <taxon>Lachnospiraceae</taxon>
        <taxon>Lachnospira</taxon>
    </lineage>
</organism>
<proteinExistence type="predicted"/>
<dbReference type="SUPFAM" id="SSF53448">
    <property type="entry name" value="Nucleotide-diphospho-sugar transferases"/>
    <property type="match status" value="1"/>
</dbReference>
<dbReference type="eggNOG" id="COG1216">
    <property type="taxonomic scope" value="Bacteria"/>
</dbReference>
<name>C4Z670_LACE2</name>
<accession>C4Z670</accession>
<dbReference type="CAZy" id="GT2">
    <property type="family name" value="Glycosyltransferase Family 2"/>
</dbReference>
<keyword evidence="2" id="KW-0614">Plasmid</keyword>
<keyword evidence="3" id="KW-1185">Reference proteome</keyword>